<accession>A0AAD5X3Z1</accession>
<dbReference type="AlphaFoldDB" id="A0AAD5X3Z1"/>
<feature type="region of interest" description="Disordered" evidence="2">
    <location>
        <begin position="1025"/>
        <end position="1057"/>
    </location>
</feature>
<evidence type="ECO:0000256" key="2">
    <source>
        <dbReference type="SAM" id="MobiDB-lite"/>
    </source>
</evidence>
<comment type="caution">
    <text evidence="3">The sequence shown here is derived from an EMBL/GenBank/DDBJ whole genome shotgun (WGS) entry which is preliminary data.</text>
</comment>
<gene>
    <name evidence="3" type="ORF">HK097_008389</name>
</gene>
<sequence>MLRSALLPSEYDYVQSSSGTSHQKTLPMDPPHPSLLSDSPKSPILPTLHSTPSHSRHQSTTSTQTSPQRVILFDVNAPEFVPSSSTTIVEETAVDADVGADEADETLVETDDDDCRADLERLADMRRQNLEQLQSIERTRVLLGLQRKQAQLHHLRTSIISAIDNNDASALDDLDDCIQGLRDGPDGTDLAEFVNHARELVDYGRSAQSDRVQRSAQRTPTEAGRPTDHADVGEQVARSLMNPTEDVENPDSLDTAFRDYVTAQIRSSYFPDESDDEKEVNYRAERNGVPHIQELSDDATVTDNDFLDSNGAKPNALTTEVDMLSSLKSPVTSIRQETANLAVQTNTTIPTITPPSLESTNSDTFDPVHRLQSQLAQLKKLQEEVNTLNQLKALMASQTLSAQPPPTAIGLQSLLTELEQMEQHLQTIETRQTTISSRTQSPVPAATQRRLLRRVQSGRGIDRVVDPLLGRLLAASVEGGHSSDLELLEECERVLKEGGGEGLVGSLDGVEEGLKGEYERNVELNRELREKVEVLRSVNAGRGEGEVARERDGRAEGVRSPGQVPVDRDDESIGSSQLGRSVGLLDVEQIDAIEERVTSQMEDMRAAVEILRKDFEAATPEQRQPLTVVYERLKQKFDEVQSVHDSIQHHRQLTEQFEATNSVLNSTKATDGGSETVDGSKSSTRGSRNVKMSPDLFGDEWISDGTVSPPKSRDAKMWVEEALVEVEGGDVNCRLFEKYKPRIHEQAIKAIETHHRFPAYLMHVMGSLGKVKTAYGLQKIVLALQDVLEEENELLEKESGRTVSVESEDGFGDEGLFEERGRSVKREAMREVEVSEDGSLYFDKASEGRKSEGGDDLDGLFQQLLIDHILNFVDTSNTPTFTPTLLKTIKNFTVQAYKSHITDSPQSRISFTRAAATLTQTQLDYVLEYLEKRLDRELAPFEDLETGGIFRELLVRVLKSVGVGFGDVLAGVGDGFLTDDEEEDGEDYVQEYSPSPVETITDGVERSSDTDDCFGLRSGAFVERHLPAVRKEPETATPDPSNTQQIHHPEKENWSPKSVDTVIHAPSAAKTPNKREPFQFAERGAQDAAALGMRRSATWEDFQTGSGREGGLNGGVVIEGGGGGRKGVRAASLGF</sequence>
<keyword evidence="1" id="KW-0175">Coiled coil</keyword>
<evidence type="ECO:0000313" key="3">
    <source>
        <dbReference type="EMBL" id="KAJ3050623.1"/>
    </source>
</evidence>
<feature type="compositionally biased region" description="Basic and acidic residues" evidence="2">
    <location>
        <begin position="544"/>
        <end position="557"/>
    </location>
</feature>
<feature type="region of interest" description="Disordered" evidence="2">
    <location>
        <begin position="544"/>
        <end position="575"/>
    </location>
</feature>
<organism evidence="3 4">
    <name type="scientific">Rhizophlyctis rosea</name>
    <dbReference type="NCBI Taxonomy" id="64517"/>
    <lineage>
        <taxon>Eukaryota</taxon>
        <taxon>Fungi</taxon>
        <taxon>Fungi incertae sedis</taxon>
        <taxon>Chytridiomycota</taxon>
        <taxon>Chytridiomycota incertae sedis</taxon>
        <taxon>Chytridiomycetes</taxon>
        <taxon>Rhizophlyctidales</taxon>
        <taxon>Rhizophlyctidaceae</taxon>
        <taxon>Rhizophlyctis</taxon>
    </lineage>
</organism>
<feature type="compositionally biased region" description="Polar residues" evidence="2">
    <location>
        <begin position="677"/>
        <end position="687"/>
    </location>
</feature>
<proteinExistence type="predicted"/>
<feature type="compositionally biased region" description="Polar residues" evidence="2">
    <location>
        <begin position="14"/>
        <end position="24"/>
    </location>
</feature>
<feature type="compositionally biased region" description="Gly residues" evidence="2">
    <location>
        <begin position="1107"/>
        <end position="1125"/>
    </location>
</feature>
<feature type="region of interest" description="Disordered" evidence="2">
    <location>
        <begin position="204"/>
        <end position="232"/>
    </location>
</feature>
<feature type="compositionally biased region" description="Low complexity" evidence="2">
    <location>
        <begin position="34"/>
        <end position="68"/>
    </location>
</feature>
<protein>
    <submittedName>
        <fullName evidence="3">Uncharacterized protein</fullName>
    </submittedName>
</protein>
<dbReference type="EMBL" id="JADGJD010000492">
    <property type="protein sequence ID" value="KAJ3050623.1"/>
    <property type="molecule type" value="Genomic_DNA"/>
</dbReference>
<evidence type="ECO:0000313" key="4">
    <source>
        <dbReference type="Proteomes" id="UP001212841"/>
    </source>
</evidence>
<keyword evidence="4" id="KW-1185">Reference proteome</keyword>
<feature type="region of interest" description="Disordered" evidence="2">
    <location>
        <begin position="1102"/>
        <end position="1135"/>
    </location>
</feature>
<feature type="compositionally biased region" description="Basic and acidic residues" evidence="2">
    <location>
        <begin position="1025"/>
        <end position="1034"/>
    </location>
</feature>
<feature type="region of interest" description="Disordered" evidence="2">
    <location>
        <begin position="665"/>
        <end position="690"/>
    </location>
</feature>
<feature type="region of interest" description="Disordered" evidence="2">
    <location>
        <begin position="1"/>
        <end position="68"/>
    </location>
</feature>
<feature type="compositionally biased region" description="Polar residues" evidence="2">
    <location>
        <begin position="206"/>
        <end position="220"/>
    </location>
</feature>
<name>A0AAD5X3Z1_9FUNG</name>
<evidence type="ECO:0000256" key="1">
    <source>
        <dbReference type="SAM" id="Coils"/>
    </source>
</evidence>
<feature type="coiled-coil region" evidence="1">
    <location>
        <begin position="368"/>
        <end position="431"/>
    </location>
</feature>
<dbReference type="Proteomes" id="UP001212841">
    <property type="component" value="Unassembled WGS sequence"/>
</dbReference>
<reference evidence="3" key="1">
    <citation type="submission" date="2020-05" db="EMBL/GenBank/DDBJ databases">
        <title>Phylogenomic resolution of chytrid fungi.</title>
        <authorList>
            <person name="Stajich J.E."/>
            <person name="Amses K."/>
            <person name="Simmons R."/>
            <person name="Seto K."/>
            <person name="Myers J."/>
            <person name="Bonds A."/>
            <person name="Quandt C.A."/>
            <person name="Barry K."/>
            <person name="Liu P."/>
            <person name="Grigoriev I."/>
            <person name="Longcore J.E."/>
            <person name="James T.Y."/>
        </authorList>
    </citation>
    <scope>NUCLEOTIDE SEQUENCE</scope>
    <source>
        <strain evidence="3">JEL0318</strain>
    </source>
</reference>